<keyword evidence="2" id="KW-0808">Transferase</keyword>
<keyword evidence="3" id="KW-1185">Reference proteome</keyword>
<proteinExistence type="predicted"/>
<dbReference type="GO" id="GO:0016740">
    <property type="term" value="F:transferase activity"/>
    <property type="evidence" value="ECO:0007669"/>
    <property type="project" value="UniProtKB-KW"/>
</dbReference>
<dbReference type="PANTHER" id="PTHR36836:SF1">
    <property type="entry name" value="COLANIC ACID BIOSYNTHESIS PROTEIN WCAK"/>
    <property type="match status" value="1"/>
</dbReference>
<dbReference type="SUPFAM" id="SSF53756">
    <property type="entry name" value="UDP-Glycosyltransferase/glycogen phosphorylase"/>
    <property type="match status" value="1"/>
</dbReference>
<accession>A0AAU0UKZ0</accession>
<name>A0AAU0UKZ0_9FIRM</name>
<dbReference type="InterPro" id="IPR007345">
    <property type="entry name" value="Polysacch_pyruvyl_Trfase"/>
</dbReference>
<dbReference type="PANTHER" id="PTHR36836">
    <property type="entry name" value="COLANIC ACID BIOSYNTHESIS PROTEIN WCAK"/>
    <property type="match status" value="1"/>
</dbReference>
<evidence type="ECO:0000313" key="2">
    <source>
        <dbReference type="EMBL" id="WRO20887.1"/>
    </source>
</evidence>
<dbReference type="Pfam" id="PF04230">
    <property type="entry name" value="PS_pyruv_trans"/>
    <property type="match status" value="1"/>
</dbReference>
<protein>
    <submittedName>
        <fullName evidence="2">Polysaccharide pyruvyl transferase CsaB</fullName>
    </submittedName>
</protein>
<dbReference type="AlphaFoldDB" id="A0AAU0UKZ0"/>
<dbReference type="Proteomes" id="UP001329915">
    <property type="component" value="Chromosome"/>
</dbReference>
<dbReference type="InterPro" id="IPR019896">
    <property type="entry name" value="Polysacch_pyruvyl_Trfase_CsaB"/>
</dbReference>
<gene>
    <name evidence="2" type="primary">csaB</name>
    <name evidence="2" type="ORF">MFMK1_000677</name>
</gene>
<dbReference type="EMBL" id="CP121694">
    <property type="protein sequence ID" value="WRO20887.1"/>
    <property type="molecule type" value="Genomic_DNA"/>
</dbReference>
<organism evidence="2 3">
    <name type="scientific">Metallumcola ferriviriculae</name>
    <dbReference type="NCBI Taxonomy" id="3039180"/>
    <lineage>
        <taxon>Bacteria</taxon>
        <taxon>Bacillati</taxon>
        <taxon>Bacillota</taxon>
        <taxon>Clostridia</taxon>
        <taxon>Neomoorellales</taxon>
        <taxon>Desulfitibacteraceae</taxon>
        <taxon>Metallumcola</taxon>
    </lineage>
</organism>
<dbReference type="KEGG" id="dbc:MFMK1_000677"/>
<sequence>MGKVVLSGYFGFNNLGDEAVLCGMVQGIRREIEGTDIIVLSNAPEETAVNLRVQAVNRWNPVQVLSAIRQSDVLVSGGGSLLQDVTGVKSLYYYLGIITLAKRLGKRVMVFAQGMGPLLRDSSQRNTARILNRVDAITVRDEDSYALLCSIGVKNEVTVTADPVLGLTGSTAAQGLSEKYGLTQGRYILVSPRRWKEDNHVAPLVQALRDLQDEGWDICLFPFHKPEDTQLCREIARQLTGEVRLLEEPLSMNVIRSIFSGAVMVLGMRLHSLIFAAAGNTPMVGISYDPKVDAFLQRVEQPNAGAAGTLSGDILMASCRQVIEAAPRYRRLLAKRQQELALMVQENYRQLAELVK</sequence>
<feature type="domain" description="Polysaccharide pyruvyl transferase" evidence="1">
    <location>
        <begin position="14"/>
        <end position="290"/>
    </location>
</feature>
<dbReference type="RefSeq" id="WP_366923765.1">
    <property type="nucleotide sequence ID" value="NZ_CP121694.1"/>
</dbReference>
<dbReference type="NCBIfam" id="TIGR03609">
    <property type="entry name" value="S_layer_CsaB"/>
    <property type="match status" value="1"/>
</dbReference>
<evidence type="ECO:0000259" key="1">
    <source>
        <dbReference type="Pfam" id="PF04230"/>
    </source>
</evidence>
<reference evidence="2 3" key="1">
    <citation type="submission" date="2023-04" db="EMBL/GenBank/DDBJ databases">
        <authorList>
            <person name="Hsu D."/>
        </authorList>
    </citation>
    <scope>NUCLEOTIDE SEQUENCE [LARGE SCALE GENOMIC DNA]</scope>
    <source>
        <strain evidence="2 3">MK1</strain>
    </source>
</reference>
<evidence type="ECO:0000313" key="3">
    <source>
        <dbReference type="Proteomes" id="UP001329915"/>
    </source>
</evidence>